<keyword evidence="2" id="KW-0175">Coiled coil</keyword>
<name>A0A2A6BDJ6_PRIPA</name>
<dbReference type="Proteomes" id="UP000005239">
    <property type="component" value="Unassembled WGS sequence"/>
</dbReference>
<dbReference type="PANTHER" id="PTHR15327">
    <property type="entry name" value="MICROFIBRIL-ASSOCIATED PROTEIN"/>
    <property type="match status" value="1"/>
</dbReference>
<comment type="similarity">
    <text evidence="1">Belongs to the MFAP1 family.</text>
</comment>
<accession>A0A2A6BDJ6</accession>
<reference evidence="4" key="2">
    <citation type="submission" date="2022-06" db="UniProtKB">
        <authorList>
            <consortium name="EnsemblMetazoa"/>
        </authorList>
    </citation>
    <scope>IDENTIFICATION</scope>
    <source>
        <strain evidence="4">PS312</strain>
    </source>
</reference>
<dbReference type="InterPro" id="IPR033194">
    <property type="entry name" value="MFAP1"/>
</dbReference>
<feature type="compositionally biased region" description="Basic and acidic residues" evidence="3">
    <location>
        <begin position="76"/>
        <end position="98"/>
    </location>
</feature>
<feature type="coiled-coil region" evidence="2">
    <location>
        <begin position="223"/>
        <end position="326"/>
    </location>
</feature>
<evidence type="ECO:0000256" key="2">
    <source>
        <dbReference type="SAM" id="Coils"/>
    </source>
</evidence>
<feature type="compositionally biased region" description="Basic and acidic residues" evidence="3">
    <location>
        <begin position="13"/>
        <end position="24"/>
    </location>
</feature>
<evidence type="ECO:0000313" key="4">
    <source>
        <dbReference type="EnsemblMetazoa" id="PPA32284.1"/>
    </source>
</evidence>
<evidence type="ECO:0000313" key="5">
    <source>
        <dbReference type="Proteomes" id="UP000005239"/>
    </source>
</evidence>
<dbReference type="Pfam" id="PF06991">
    <property type="entry name" value="MFAP1"/>
    <property type="match status" value="1"/>
</dbReference>
<reference evidence="5" key="1">
    <citation type="journal article" date="2008" name="Nat. Genet.">
        <title>The Pristionchus pacificus genome provides a unique perspective on nematode lifestyle and parasitism.</title>
        <authorList>
            <person name="Dieterich C."/>
            <person name="Clifton S.W."/>
            <person name="Schuster L.N."/>
            <person name="Chinwalla A."/>
            <person name="Delehaunty K."/>
            <person name="Dinkelacker I."/>
            <person name="Fulton L."/>
            <person name="Fulton R."/>
            <person name="Godfrey J."/>
            <person name="Minx P."/>
            <person name="Mitreva M."/>
            <person name="Roeseler W."/>
            <person name="Tian H."/>
            <person name="Witte H."/>
            <person name="Yang S.P."/>
            <person name="Wilson R.K."/>
            <person name="Sommer R.J."/>
        </authorList>
    </citation>
    <scope>NUCLEOTIDE SEQUENCE [LARGE SCALE GENOMIC DNA]</scope>
    <source>
        <strain evidence="5">PS312</strain>
    </source>
</reference>
<organism evidence="4 5">
    <name type="scientific">Pristionchus pacificus</name>
    <name type="common">Parasitic nematode worm</name>
    <dbReference type="NCBI Taxonomy" id="54126"/>
    <lineage>
        <taxon>Eukaryota</taxon>
        <taxon>Metazoa</taxon>
        <taxon>Ecdysozoa</taxon>
        <taxon>Nematoda</taxon>
        <taxon>Chromadorea</taxon>
        <taxon>Rhabditida</taxon>
        <taxon>Rhabditina</taxon>
        <taxon>Diplogasteromorpha</taxon>
        <taxon>Diplogasteroidea</taxon>
        <taxon>Neodiplogasteridae</taxon>
        <taxon>Pristionchus</taxon>
    </lineage>
</organism>
<dbReference type="InterPro" id="IPR009730">
    <property type="entry name" value="MFAP1_C"/>
</dbReference>
<feature type="compositionally biased region" description="Basic and acidic residues" evidence="3">
    <location>
        <begin position="162"/>
        <end position="179"/>
    </location>
</feature>
<evidence type="ECO:0000256" key="3">
    <source>
        <dbReference type="SAM" id="MobiDB-lite"/>
    </source>
</evidence>
<dbReference type="GO" id="GO:0000398">
    <property type="term" value="P:mRNA splicing, via spliceosome"/>
    <property type="evidence" value="ECO:0000318"/>
    <property type="project" value="GO_Central"/>
</dbReference>
<dbReference type="OrthoDB" id="1111734at2759"/>
<protein>
    <submittedName>
        <fullName evidence="4">Mfap-1</fullName>
    </submittedName>
</protein>
<dbReference type="AlphaFoldDB" id="A0A2A6BDJ6"/>
<feature type="region of interest" description="Disordered" evidence="3">
    <location>
        <begin position="61"/>
        <end position="208"/>
    </location>
</feature>
<dbReference type="GO" id="GO:0005684">
    <property type="term" value="C:U2-type spliceosomal complex"/>
    <property type="evidence" value="ECO:0000318"/>
    <property type="project" value="GO_Central"/>
</dbReference>
<gene>
    <name evidence="4" type="primary">WBGene00205145</name>
</gene>
<feature type="compositionally biased region" description="Basic and acidic residues" evidence="3">
    <location>
        <begin position="134"/>
        <end position="145"/>
    </location>
</feature>
<keyword evidence="5" id="KW-1185">Reference proteome</keyword>
<evidence type="ECO:0000256" key="1">
    <source>
        <dbReference type="ARBA" id="ARBA00008155"/>
    </source>
</evidence>
<accession>A0A8R1ULH8</accession>
<feature type="region of interest" description="Disordered" evidence="3">
    <location>
        <begin position="1"/>
        <end position="35"/>
    </location>
</feature>
<proteinExistence type="inferred from homology"/>
<dbReference type="EnsemblMetazoa" id="PPA32284.1">
    <property type="protein sequence ID" value="PPA32284.1"/>
    <property type="gene ID" value="WBGene00205145"/>
</dbReference>
<sequence>MEIVPVQMGDYTPKFEQRDGDARGFGHARLGTGGAIPVKNEKGQIIMQKVKVQRYMAGKAPAFATRSDSESDSDVADERDQIRDRREERREERVRESRLGGSVRDSQIVGKDSSSDEDEDIREERRERARARRRYMEEEESRKIEEDNDSDDEMERRRRIMKERILKKEMDEMAIKEEVKEAEDEDDEEESEYSSSDEEEEDTLPRLKPVFVRKKDRITLIEAEKEQKKMDELKADEDKRAEEKKRESIRLVHDILREEEEAEKRNMKKDEHDLECIKTDDENEEIAYENWKLREMKRLKRNREEREVLAKERAELERVHNMTEEERRAYIRANPKIITNKAEKGKYKFLQKYYHRGAFFLDEEDQVYTRDFNEATLEDKFDKTVLPKVMQVKDFGKASRSKWTHLTSEDTTEHQGAWFSATALNVNFSNRSAAGMKQVFERPAAKKRKTSN</sequence>
<feature type="compositionally biased region" description="Acidic residues" evidence="3">
    <location>
        <begin position="180"/>
        <end position="202"/>
    </location>
</feature>